<dbReference type="PROSITE" id="PS51774">
    <property type="entry name" value="NAB"/>
    <property type="match status" value="1"/>
</dbReference>
<gene>
    <name evidence="5" type="ORF">GH714_025488</name>
</gene>
<dbReference type="Pfam" id="PF07765">
    <property type="entry name" value="KIP1"/>
    <property type="match status" value="1"/>
</dbReference>
<proteinExistence type="inferred from homology"/>
<evidence type="ECO:0000259" key="4">
    <source>
        <dbReference type="PROSITE" id="PS51774"/>
    </source>
</evidence>
<accession>A0A6A6NK68</accession>
<dbReference type="EMBL" id="JAAGAX010000001">
    <property type="protein sequence ID" value="KAF2325232.1"/>
    <property type="molecule type" value="Genomic_DNA"/>
</dbReference>
<evidence type="ECO:0000256" key="1">
    <source>
        <dbReference type="ARBA" id="ARBA00023054"/>
    </source>
</evidence>
<feature type="domain" description="NAB" evidence="4">
    <location>
        <begin position="1"/>
        <end position="34"/>
    </location>
</feature>
<dbReference type="GO" id="GO:0051015">
    <property type="term" value="F:actin filament binding"/>
    <property type="evidence" value="ECO:0007669"/>
    <property type="project" value="TreeGrafter"/>
</dbReference>
<keyword evidence="6" id="KW-1185">Reference proteome</keyword>
<dbReference type="PANTHER" id="PTHR32258:SF6">
    <property type="entry name" value="PROTEIN NETWORKED 1A"/>
    <property type="match status" value="1"/>
</dbReference>
<evidence type="ECO:0000256" key="3">
    <source>
        <dbReference type="SAM" id="Coils"/>
    </source>
</evidence>
<reference evidence="5 6" key="1">
    <citation type="journal article" date="2020" name="Mol. Plant">
        <title>The Chromosome-Based Rubber Tree Genome Provides New Insights into Spurge Genome Evolution and Rubber Biosynthesis.</title>
        <authorList>
            <person name="Liu J."/>
            <person name="Shi C."/>
            <person name="Shi C.C."/>
            <person name="Li W."/>
            <person name="Zhang Q.J."/>
            <person name="Zhang Y."/>
            <person name="Li K."/>
            <person name="Lu H.F."/>
            <person name="Shi C."/>
            <person name="Zhu S.T."/>
            <person name="Xiao Z.Y."/>
            <person name="Nan H."/>
            <person name="Yue Y."/>
            <person name="Zhu X.G."/>
            <person name="Wu Y."/>
            <person name="Hong X.N."/>
            <person name="Fan G.Y."/>
            <person name="Tong Y."/>
            <person name="Zhang D."/>
            <person name="Mao C.L."/>
            <person name="Liu Y.L."/>
            <person name="Hao S.J."/>
            <person name="Liu W.Q."/>
            <person name="Lv M.Q."/>
            <person name="Zhang H.B."/>
            <person name="Liu Y."/>
            <person name="Hu-Tang G.R."/>
            <person name="Wang J.P."/>
            <person name="Wang J.H."/>
            <person name="Sun Y.H."/>
            <person name="Ni S.B."/>
            <person name="Chen W.B."/>
            <person name="Zhang X.C."/>
            <person name="Jiao Y.N."/>
            <person name="Eichler E.E."/>
            <person name="Li G.H."/>
            <person name="Liu X."/>
            <person name="Gao L.Z."/>
        </authorList>
    </citation>
    <scope>NUCLEOTIDE SEQUENCE [LARGE SCALE GENOMIC DNA]</scope>
    <source>
        <strain evidence="6">cv. GT1</strain>
        <tissue evidence="5">Leaf</tissue>
    </source>
</reference>
<comment type="caution">
    <text evidence="5">The sequence shown here is derived from an EMBL/GenBank/DDBJ whole genome shotgun (WGS) entry which is preliminary data.</text>
</comment>
<protein>
    <recommendedName>
        <fullName evidence="4">NAB domain-containing protein</fullName>
    </recommendedName>
</protein>
<keyword evidence="1 3" id="KW-0175">Coiled coil</keyword>
<feature type="coiled-coil region" evidence="3">
    <location>
        <begin position="52"/>
        <end position="198"/>
    </location>
</feature>
<comment type="similarity">
    <text evidence="2">Belongs to the NET family.</text>
</comment>
<dbReference type="Proteomes" id="UP000467840">
    <property type="component" value="Chromosome 5"/>
</dbReference>
<name>A0A6A6NK68_HEVBR</name>
<dbReference type="InterPro" id="IPR051861">
    <property type="entry name" value="NET_actin-binding_domain"/>
</dbReference>
<organism evidence="5 6">
    <name type="scientific">Hevea brasiliensis</name>
    <name type="common">Para rubber tree</name>
    <name type="synonym">Siphonia brasiliensis</name>
    <dbReference type="NCBI Taxonomy" id="3981"/>
    <lineage>
        <taxon>Eukaryota</taxon>
        <taxon>Viridiplantae</taxon>
        <taxon>Streptophyta</taxon>
        <taxon>Embryophyta</taxon>
        <taxon>Tracheophyta</taxon>
        <taxon>Spermatophyta</taxon>
        <taxon>Magnoliopsida</taxon>
        <taxon>eudicotyledons</taxon>
        <taxon>Gunneridae</taxon>
        <taxon>Pentapetalae</taxon>
        <taxon>rosids</taxon>
        <taxon>fabids</taxon>
        <taxon>Malpighiales</taxon>
        <taxon>Euphorbiaceae</taxon>
        <taxon>Crotonoideae</taxon>
        <taxon>Micrandreae</taxon>
        <taxon>Hevea</taxon>
    </lineage>
</organism>
<dbReference type="AlphaFoldDB" id="A0A6A6NK68"/>
<evidence type="ECO:0000256" key="2">
    <source>
        <dbReference type="ARBA" id="ARBA00038006"/>
    </source>
</evidence>
<evidence type="ECO:0000313" key="5">
    <source>
        <dbReference type="EMBL" id="KAF2325232.1"/>
    </source>
</evidence>
<sequence>MYYKKRPELMKLVEEFYRAYRALAERYDNATGVLRQAHRTMAEAFPNQVPDSKGLNERASKAEAEVQTLKEALTKLDAEREASFLQYQQCLDKITNLENNISHAQKDAGELNERATKAEIEAQSLMRELAKLKAEKEDTFLQFKQCLEKISDLEGKLLHAEEDSRRYNEHADKAEREVETLKEVLAKLTEEKEAAAVQ</sequence>
<dbReference type="InterPro" id="IPR011684">
    <property type="entry name" value="NAB"/>
</dbReference>
<dbReference type="GO" id="GO:0005886">
    <property type="term" value="C:plasma membrane"/>
    <property type="evidence" value="ECO:0007669"/>
    <property type="project" value="TreeGrafter"/>
</dbReference>
<evidence type="ECO:0000313" key="6">
    <source>
        <dbReference type="Proteomes" id="UP000467840"/>
    </source>
</evidence>
<dbReference type="PANTHER" id="PTHR32258">
    <property type="entry name" value="PROTEIN NETWORKED 4A"/>
    <property type="match status" value="1"/>
</dbReference>